<dbReference type="Pfam" id="PF21249">
    <property type="entry name" value="GyrB_hook"/>
    <property type="match status" value="1"/>
</dbReference>
<dbReference type="GO" id="GO:0006265">
    <property type="term" value="P:DNA topological change"/>
    <property type="evidence" value="ECO:0007669"/>
    <property type="project" value="UniProtKB-UniRule"/>
</dbReference>
<dbReference type="CDD" id="cd03366">
    <property type="entry name" value="TOPRIM_TopoIIA_GyrB"/>
    <property type="match status" value="1"/>
</dbReference>
<comment type="similarity">
    <text evidence="2 11">Belongs to the type II topoisomerase GyrB family.</text>
</comment>
<comment type="subcellular location">
    <subcellularLocation>
        <location evidence="11">Cytoplasm</location>
    </subcellularLocation>
</comment>
<evidence type="ECO:0000256" key="1">
    <source>
        <dbReference type="ARBA" id="ARBA00000185"/>
    </source>
</evidence>
<dbReference type="InterPro" id="IPR013506">
    <property type="entry name" value="Topo_IIA_bsu_dom2"/>
</dbReference>
<dbReference type="NCBIfam" id="NF004189">
    <property type="entry name" value="PRK05644.1"/>
    <property type="match status" value="1"/>
</dbReference>
<dbReference type="GO" id="GO:0046872">
    <property type="term" value="F:metal ion binding"/>
    <property type="evidence" value="ECO:0007669"/>
    <property type="project" value="UniProtKB-KW"/>
</dbReference>
<feature type="binding site" evidence="11">
    <location>
        <position position="511"/>
    </location>
    <ligand>
        <name>Mg(2+)</name>
        <dbReference type="ChEBI" id="CHEBI:18420"/>
        <label>2</label>
    </ligand>
</feature>
<name>A0A4P6UY59_9HYPH</name>
<dbReference type="NCBIfam" id="NF011501">
    <property type="entry name" value="PRK14939.1"/>
    <property type="match status" value="1"/>
</dbReference>
<dbReference type="InterPro" id="IPR006171">
    <property type="entry name" value="TOPRIM_dom"/>
</dbReference>
<protein>
    <recommendedName>
        <fullName evidence="11">DNA gyrase subunit B</fullName>
        <ecNumber evidence="11">5.6.2.2</ecNumber>
    </recommendedName>
</protein>
<dbReference type="InterPro" id="IPR011557">
    <property type="entry name" value="GyrB"/>
</dbReference>
<evidence type="ECO:0000256" key="4">
    <source>
        <dbReference type="ARBA" id="ARBA00022723"/>
    </source>
</evidence>
<dbReference type="FunFam" id="3.40.50.670:FF:000007">
    <property type="entry name" value="DNA gyrase subunit B"/>
    <property type="match status" value="1"/>
</dbReference>
<evidence type="ECO:0000259" key="12">
    <source>
        <dbReference type="PROSITE" id="PS50880"/>
    </source>
</evidence>
<feature type="binding site" evidence="11">
    <location>
        <position position="511"/>
    </location>
    <ligand>
        <name>Mg(2+)</name>
        <dbReference type="ChEBI" id="CHEBI:18420"/>
        <label>1</label>
        <note>catalytic</note>
    </ligand>
</feature>
<dbReference type="RefSeq" id="WP_131614990.1">
    <property type="nucleotide sequence ID" value="NZ_CP036532.1"/>
</dbReference>
<dbReference type="InterPro" id="IPR013760">
    <property type="entry name" value="Topo_IIA-like_dom_sf"/>
</dbReference>
<comment type="function">
    <text evidence="11">A type II topoisomerase that negatively supercoils closed circular double-stranded (ds) DNA in an ATP-dependent manner to modulate DNA topology and maintain chromosomes in an underwound state. Negative supercoiling favors strand separation, and DNA replication, transcription, recombination and repair, all of which involve strand separation. Also able to catalyze the interconversion of other topological isomers of dsDNA rings, including catenanes and knotted rings. Type II topoisomerases break and join 2 DNA strands simultaneously in an ATP-dependent manner.</text>
</comment>
<dbReference type="Pfam" id="PF18053">
    <property type="entry name" value="GyrB_insert"/>
    <property type="match status" value="1"/>
</dbReference>
<feature type="binding site" evidence="11">
    <location>
        <position position="437"/>
    </location>
    <ligand>
        <name>Mg(2+)</name>
        <dbReference type="ChEBI" id="CHEBI:18420"/>
        <label>1</label>
        <note>catalytic</note>
    </ligand>
</feature>
<dbReference type="Pfam" id="PF00204">
    <property type="entry name" value="DNA_gyraseB"/>
    <property type="match status" value="1"/>
</dbReference>
<evidence type="ECO:0000256" key="6">
    <source>
        <dbReference type="ARBA" id="ARBA00022840"/>
    </source>
</evidence>
<feature type="domain" description="Toprim" evidence="12">
    <location>
        <begin position="431"/>
        <end position="546"/>
    </location>
</feature>
<evidence type="ECO:0000256" key="10">
    <source>
        <dbReference type="ARBA" id="ARBA00023235"/>
    </source>
</evidence>
<keyword evidence="9" id="KW-0238">DNA-binding</keyword>
<dbReference type="InterPro" id="IPR003594">
    <property type="entry name" value="HATPase_dom"/>
</dbReference>
<dbReference type="Pfam" id="PF02518">
    <property type="entry name" value="HATPase_c"/>
    <property type="match status" value="1"/>
</dbReference>
<dbReference type="EC" id="5.6.2.2" evidence="11"/>
<dbReference type="Proteomes" id="UP000293719">
    <property type="component" value="Chromosome"/>
</dbReference>
<dbReference type="PANTHER" id="PTHR45866">
    <property type="entry name" value="DNA GYRASE/TOPOISOMERASE SUBUNIT B"/>
    <property type="match status" value="1"/>
</dbReference>
<evidence type="ECO:0000256" key="8">
    <source>
        <dbReference type="ARBA" id="ARBA00023029"/>
    </source>
</evidence>
<evidence type="ECO:0000256" key="5">
    <source>
        <dbReference type="ARBA" id="ARBA00022741"/>
    </source>
</evidence>
<keyword evidence="14" id="KW-1185">Reference proteome</keyword>
<dbReference type="Gene3D" id="3.40.50.670">
    <property type="match status" value="2"/>
</dbReference>
<evidence type="ECO:0000256" key="9">
    <source>
        <dbReference type="ARBA" id="ARBA00023125"/>
    </source>
</evidence>
<keyword evidence="4 11" id="KW-0479">Metal-binding</keyword>
<keyword evidence="7 11" id="KW-0460">Magnesium</keyword>
<evidence type="ECO:0000256" key="2">
    <source>
        <dbReference type="ARBA" id="ARBA00010708"/>
    </source>
</evidence>
<dbReference type="PRINTS" id="PR01159">
    <property type="entry name" value="DNAGYRASEB"/>
</dbReference>
<dbReference type="InterPro" id="IPR000565">
    <property type="entry name" value="Topo_IIA_B"/>
</dbReference>
<dbReference type="PANTHER" id="PTHR45866:SF1">
    <property type="entry name" value="DNA GYRASE SUBUNIT B, MITOCHONDRIAL"/>
    <property type="match status" value="1"/>
</dbReference>
<dbReference type="OrthoDB" id="9802808at2"/>
<dbReference type="GO" id="GO:0005737">
    <property type="term" value="C:cytoplasm"/>
    <property type="evidence" value="ECO:0007669"/>
    <property type="project" value="UniProtKB-SubCell"/>
</dbReference>
<proteinExistence type="inferred from homology"/>
<dbReference type="NCBIfam" id="TIGR01059">
    <property type="entry name" value="gyrB"/>
    <property type="match status" value="1"/>
</dbReference>
<evidence type="ECO:0000256" key="7">
    <source>
        <dbReference type="ARBA" id="ARBA00022842"/>
    </source>
</evidence>
<dbReference type="InterPro" id="IPR049353">
    <property type="entry name" value="GyrB_hook"/>
</dbReference>
<reference evidence="13 14" key="1">
    <citation type="journal article" date="2017" name="Int. J. Syst. Evol. Microbiol.">
        <title>Roseitalea porphyridii gen. nov., sp. nov., isolated from a red alga, and reclassification of Hoeflea suaedae Chung et al. 2013 as Pseudohoeflea suaedae gen. nov., comb. nov.</title>
        <authorList>
            <person name="Hyeon J.W."/>
            <person name="Jeong S.E."/>
            <person name="Baek K."/>
            <person name="Jeon C.O."/>
        </authorList>
    </citation>
    <scope>NUCLEOTIDE SEQUENCE [LARGE SCALE GENOMIC DNA]</scope>
    <source>
        <strain evidence="13 14">MA7-20</strain>
    </source>
</reference>
<dbReference type="EMBL" id="CP036532">
    <property type="protein sequence ID" value="QBK29289.1"/>
    <property type="molecule type" value="Genomic_DNA"/>
</dbReference>
<gene>
    <name evidence="11 13" type="primary">gyrB</name>
    <name evidence="13" type="ORF">E0E05_00980</name>
</gene>
<dbReference type="GO" id="GO:0005694">
    <property type="term" value="C:chromosome"/>
    <property type="evidence" value="ECO:0007669"/>
    <property type="project" value="InterPro"/>
</dbReference>
<dbReference type="InterPro" id="IPR041423">
    <property type="entry name" value="GyrB_insert"/>
</dbReference>
<dbReference type="SMART" id="SM00433">
    <property type="entry name" value="TOP2c"/>
    <property type="match status" value="1"/>
</dbReference>
<dbReference type="CDD" id="cd16928">
    <property type="entry name" value="HATPase_GyrB-like"/>
    <property type="match status" value="1"/>
</dbReference>
<dbReference type="HAMAP" id="MF_01898">
    <property type="entry name" value="GyrB"/>
    <property type="match status" value="1"/>
</dbReference>
<dbReference type="GO" id="GO:0003918">
    <property type="term" value="F:DNA topoisomerase type II (double strand cut, ATP-hydrolyzing) activity"/>
    <property type="evidence" value="ECO:0007669"/>
    <property type="project" value="UniProtKB-UniRule"/>
</dbReference>
<evidence type="ECO:0000256" key="11">
    <source>
        <dbReference type="HAMAP-Rule" id="MF_01898"/>
    </source>
</evidence>
<dbReference type="Gene3D" id="3.30.565.10">
    <property type="entry name" value="Histidine kinase-like ATPase, C-terminal domain"/>
    <property type="match status" value="1"/>
</dbReference>
<dbReference type="CDD" id="cd00822">
    <property type="entry name" value="TopoII_Trans_DNA_gyrase"/>
    <property type="match status" value="1"/>
</dbReference>
<dbReference type="GO" id="GO:0005524">
    <property type="term" value="F:ATP binding"/>
    <property type="evidence" value="ECO:0007669"/>
    <property type="project" value="UniProtKB-UniRule"/>
</dbReference>
<dbReference type="InterPro" id="IPR002288">
    <property type="entry name" value="DNA_gyrase_B_C"/>
</dbReference>
<keyword evidence="8 11" id="KW-0799">Topoisomerase</keyword>
<feature type="site" description="Interaction with DNA" evidence="11">
    <location>
        <position position="465"/>
    </location>
</feature>
<dbReference type="FunFam" id="3.30.230.10:FF:000005">
    <property type="entry name" value="DNA gyrase subunit B"/>
    <property type="match status" value="1"/>
</dbReference>
<organism evidence="13 14">
    <name type="scientific">Roseitalea porphyridii</name>
    <dbReference type="NCBI Taxonomy" id="1852022"/>
    <lineage>
        <taxon>Bacteria</taxon>
        <taxon>Pseudomonadati</taxon>
        <taxon>Pseudomonadota</taxon>
        <taxon>Alphaproteobacteria</taxon>
        <taxon>Hyphomicrobiales</taxon>
        <taxon>Ahrensiaceae</taxon>
        <taxon>Roseitalea</taxon>
    </lineage>
</organism>
<dbReference type="KEGG" id="rpod:E0E05_00980"/>
<comment type="miscellaneous">
    <text evidence="11">Few gyrases are as efficient as E.coli at forming negative supercoils. Not all organisms have 2 type II topoisomerases; in organisms with a single type II topoisomerase this enzyme also has to decatenate newly replicated chromosomes.</text>
</comment>
<dbReference type="AlphaFoldDB" id="A0A4P6UY59"/>
<sequence length="816" mass="88749">MSDPAHPLPEPSNGDYGADSIKVLKGLDAVRKRPGMYIGDTDDGSGLHHMVYEVVDNAIDEALAGHADKVTVTLNADGSVTVTDNGRGIPVDIHEGEGISAAEVIMTQLHAGGKFDQNSYKVSGGLHGVGVSVVNALSVWLKMKIGRNGRFHEMSFTHGVADAPLAVTGDSAGHTGTEITFMPSSDTFSKTDFDFGTLEHRLRELAFLNSGVRIVLTDARHADVKQVDLIYEGGLEAFVRWLDRAKKPLIERPIAISGERDGITVEAALWWNDSYHENVLCFTNNIPQRDGGTHMAGFRGALTRQVNGYAESSGLAKKEKVSLTGDDCREGLTCVLSVKVPDPKFSSQTKDKLVSSEVRPVVEGLINEALGEWLEENPAEAKTLVSKVVEAAAAREAARKARELTRRKGALDITSLPGKLADCQERDPAKSEIFIVEGDSAGGSAKSGRSRKNQAILPLRGKILNVERARFDRMLSSDQVGTLITALGAGIGKDEFDPDKLRYHKIIIMTDADVDGAHIRTLLLTFFFRQMPEIIERGHLYIAQPPLYKVTRGKASQYLKDEGALEDYLIDVGLEDAVLEIAGGDIRAGNDLRALIELSLHARTLIDGLHSRYDRAVVEQAWLGGALDPALLTDLGRAANIATGVAERLDTISEETERGWTGRINPSNEGDGGFIFERTVRGVKEAVVLDAGLIQSADARAMMAVLPRFEGSFDAPATLRRKDTSRTINGPRDLIEAVFETARKGLTLQRYKGLGEMDAEQLWATTLDPEARSLLQVRVTDATDADTLFSRLMGDEVEPRREFIQDNALSVANLDI</sequence>
<feature type="site" description="Interaction with DNA" evidence="11">
    <location>
        <position position="462"/>
    </location>
</feature>
<dbReference type="SMART" id="SM00387">
    <property type="entry name" value="HATPase_c"/>
    <property type="match status" value="1"/>
</dbReference>
<evidence type="ECO:0000256" key="3">
    <source>
        <dbReference type="ARBA" id="ARBA00022490"/>
    </source>
</evidence>
<dbReference type="Pfam" id="PF01751">
    <property type="entry name" value="Toprim"/>
    <property type="match status" value="1"/>
</dbReference>
<dbReference type="Gene3D" id="3.30.230.10">
    <property type="match status" value="1"/>
</dbReference>
<keyword evidence="6 11" id="KW-0067">ATP-binding</keyword>
<dbReference type="InterPro" id="IPR014721">
    <property type="entry name" value="Ribsml_uS5_D2-typ_fold_subgr"/>
</dbReference>
<dbReference type="Pfam" id="PF00986">
    <property type="entry name" value="DNA_gyraseB_C"/>
    <property type="match status" value="1"/>
</dbReference>
<comment type="catalytic activity">
    <reaction evidence="1 11">
        <text>ATP-dependent breakage, passage and rejoining of double-stranded DNA.</text>
        <dbReference type="EC" id="5.6.2.2"/>
    </reaction>
</comment>
<accession>A0A4P6UY59</accession>
<keyword evidence="5 11" id="KW-0547">Nucleotide-binding</keyword>
<keyword evidence="3 11" id="KW-0963">Cytoplasm</keyword>
<dbReference type="GO" id="GO:0006261">
    <property type="term" value="P:DNA-templated DNA replication"/>
    <property type="evidence" value="ECO:0007669"/>
    <property type="project" value="UniProtKB-UniRule"/>
</dbReference>
<dbReference type="InterPro" id="IPR013759">
    <property type="entry name" value="Topo_IIA_B_C"/>
</dbReference>
<dbReference type="InterPro" id="IPR018522">
    <property type="entry name" value="TopoIIA_CS"/>
</dbReference>
<feature type="binding site" evidence="11">
    <location>
        <position position="513"/>
    </location>
    <ligand>
        <name>Mg(2+)</name>
        <dbReference type="ChEBI" id="CHEBI:18420"/>
        <label>2</label>
    </ligand>
</feature>
<dbReference type="PRINTS" id="PR00418">
    <property type="entry name" value="TPI2FAMILY"/>
</dbReference>
<dbReference type="InterPro" id="IPR020568">
    <property type="entry name" value="Ribosomal_Su5_D2-typ_SF"/>
</dbReference>
<dbReference type="PROSITE" id="PS50880">
    <property type="entry name" value="TOPRIM"/>
    <property type="match status" value="1"/>
</dbReference>
<dbReference type="InterPro" id="IPR036890">
    <property type="entry name" value="HATPase_C_sf"/>
</dbReference>
<comment type="cofactor">
    <cofactor evidence="11">
        <name>Mg(2+)</name>
        <dbReference type="ChEBI" id="CHEBI:18420"/>
    </cofactor>
    <cofactor evidence="11">
        <name>Mn(2+)</name>
        <dbReference type="ChEBI" id="CHEBI:29035"/>
    </cofactor>
    <cofactor evidence="11">
        <name>Ca(2+)</name>
        <dbReference type="ChEBI" id="CHEBI:29108"/>
    </cofactor>
    <text evidence="11">Binds two Mg(2+) per subunit. The magnesium ions form salt bridges with both the protein and the DNA. Can also accept other divalent metal cations, such as Mn(2+) or Ca(2+).</text>
</comment>
<comment type="subunit">
    <text evidence="11">Heterotetramer, composed of two GyrA and two GyrB chains. In the heterotetramer, GyrA contains the active site tyrosine that forms a transient covalent intermediate with DNA, while GyrB binds cofactors and catalyzes ATP hydrolysis.</text>
</comment>
<dbReference type="GeneID" id="90765854"/>
<evidence type="ECO:0000313" key="13">
    <source>
        <dbReference type="EMBL" id="QBK29289.1"/>
    </source>
</evidence>
<dbReference type="InterPro" id="IPR001241">
    <property type="entry name" value="Topo_IIA"/>
</dbReference>
<dbReference type="SUPFAM" id="SSF54211">
    <property type="entry name" value="Ribosomal protein S5 domain 2-like"/>
    <property type="match status" value="1"/>
</dbReference>
<dbReference type="FunFam" id="3.30.565.10:FF:000002">
    <property type="entry name" value="DNA gyrase subunit B"/>
    <property type="match status" value="1"/>
</dbReference>
<dbReference type="SUPFAM" id="SSF56719">
    <property type="entry name" value="Type II DNA topoisomerase"/>
    <property type="match status" value="1"/>
</dbReference>
<dbReference type="InterPro" id="IPR034160">
    <property type="entry name" value="TOPRIM_GyrB"/>
</dbReference>
<evidence type="ECO:0000313" key="14">
    <source>
        <dbReference type="Proteomes" id="UP000293719"/>
    </source>
</evidence>
<dbReference type="SUPFAM" id="SSF55874">
    <property type="entry name" value="ATPase domain of HSP90 chaperone/DNA topoisomerase II/histidine kinase"/>
    <property type="match status" value="1"/>
</dbReference>
<keyword evidence="10 11" id="KW-0413">Isomerase</keyword>
<dbReference type="GO" id="GO:0003677">
    <property type="term" value="F:DNA binding"/>
    <property type="evidence" value="ECO:0007669"/>
    <property type="project" value="UniProtKB-KW"/>
</dbReference>
<dbReference type="PROSITE" id="PS00177">
    <property type="entry name" value="TOPOISOMERASE_II"/>
    <property type="match status" value="1"/>
</dbReference>